<proteinExistence type="predicted"/>
<gene>
    <name evidence="2" type="ORF">B296_00038261</name>
</gene>
<dbReference type="EMBL" id="AMZH03018428">
    <property type="protein sequence ID" value="RRT41631.1"/>
    <property type="molecule type" value="Genomic_DNA"/>
</dbReference>
<dbReference type="Proteomes" id="UP000287651">
    <property type="component" value="Unassembled WGS sequence"/>
</dbReference>
<name>A0A426XQB1_ENSVE</name>
<comment type="caution">
    <text evidence="2">The sequence shown here is derived from an EMBL/GenBank/DDBJ whole genome shotgun (WGS) entry which is preliminary data.</text>
</comment>
<sequence>MRVNKDQHNSTNPTPESVNGELKQHGRSEFDYSTTTMKSGWEPKGRIPPSPLPPLLSAPFEALTIAPLPCYSPPVGCFSRHRCVLPYCCCPCCRSRFNRSPYRCISLLPSLHLLTAAAPCSSLSCRSNRCPSELPPPLATTTIPPSPSSFSIYW</sequence>
<evidence type="ECO:0000313" key="3">
    <source>
        <dbReference type="Proteomes" id="UP000287651"/>
    </source>
</evidence>
<feature type="region of interest" description="Disordered" evidence="1">
    <location>
        <begin position="1"/>
        <end position="29"/>
    </location>
</feature>
<protein>
    <submittedName>
        <fullName evidence="2">Uncharacterized protein</fullName>
    </submittedName>
</protein>
<accession>A0A426XQB1</accession>
<organism evidence="2 3">
    <name type="scientific">Ensete ventricosum</name>
    <name type="common">Abyssinian banana</name>
    <name type="synonym">Musa ensete</name>
    <dbReference type="NCBI Taxonomy" id="4639"/>
    <lineage>
        <taxon>Eukaryota</taxon>
        <taxon>Viridiplantae</taxon>
        <taxon>Streptophyta</taxon>
        <taxon>Embryophyta</taxon>
        <taxon>Tracheophyta</taxon>
        <taxon>Spermatophyta</taxon>
        <taxon>Magnoliopsida</taxon>
        <taxon>Liliopsida</taxon>
        <taxon>Zingiberales</taxon>
        <taxon>Musaceae</taxon>
        <taxon>Ensete</taxon>
    </lineage>
</organism>
<evidence type="ECO:0000256" key="1">
    <source>
        <dbReference type="SAM" id="MobiDB-lite"/>
    </source>
</evidence>
<reference evidence="2 3" key="1">
    <citation type="journal article" date="2014" name="Agronomy (Basel)">
        <title>A Draft Genome Sequence for Ensete ventricosum, the Drought-Tolerant Tree Against Hunger.</title>
        <authorList>
            <person name="Harrison J."/>
            <person name="Moore K.A."/>
            <person name="Paszkiewicz K."/>
            <person name="Jones T."/>
            <person name="Grant M."/>
            <person name="Ambacheew D."/>
            <person name="Muzemil S."/>
            <person name="Studholme D.J."/>
        </authorList>
    </citation>
    <scope>NUCLEOTIDE SEQUENCE [LARGE SCALE GENOMIC DNA]</scope>
</reference>
<evidence type="ECO:0000313" key="2">
    <source>
        <dbReference type="EMBL" id="RRT41631.1"/>
    </source>
</evidence>
<dbReference type="AlphaFoldDB" id="A0A426XQB1"/>